<feature type="compositionally biased region" description="Basic and acidic residues" evidence="1">
    <location>
        <begin position="26"/>
        <end position="35"/>
    </location>
</feature>
<gene>
    <name evidence="2" type="ORF">PEGY_LOCUS1884</name>
</gene>
<comment type="caution">
    <text evidence="2">The sequence shown here is derived from an EMBL/GenBank/DDBJ whole genome shotgun (WGS) entry which is preliminary data.</text>
</comment>
<proteinExistence type="predicted"/>
<dbReference type="Proteomes" id="UP001154252">
    <property type="component" value="Unassembled WGS sequence"/>
</dbReference>
<name>A0A9W4K5W9_9EURO</name>
<evidence type="ECO:0000313" key="3">
    <source>
        <dbReference type="Proteomes" id="UP001154252"/>
    </source>
</evidence>
<dbReference type="AlphaFoldDB" id="A0A9W4K5W9"/>
<sequence>MSSSMETVSPGSIHSKTSKTSHKHSPNKELKRDNSAIKSAISRGMQQSTSPGPSRLELSPKPSLEQKAANDNVSTKPTNPFELADIPPSDFIFPRDVELGLFDYPSNERETSYEPVSECLPEQRNEVATPYTPALRTVSQYTQRIRGQCGSKCETWLARQMYDELNDISTRIEDIMRGIRVMLEKRGPSDDFEGLGEYHLEAEESYDAFKGGCPEDPLELSDGEDNALFVNADER</sequence>
<feature type="compositionally biased region" description="Polar residues" evidence="1">
    <location>
        <begin position="69"/>
        <end position="78"/>
    </location>
</feature>
<feature type="region of interest" description="Disordered" evidence="1">
    <location>
        <begin position="1"/>
        <end position="87"/>
    </location>
</feature>
<organism evidence="2 3">
    <name type="scientific">Penicillium egyptiacum</name>
    <dbReference type="NCBI Taxonomy" id="1303716"/>
    <lineage>
        <taxon>Eukaryota</taxon>
        <taxon>Fungi</taxon>
        <taxon>Dikarya</taxon>
        <taxon>Ascomycota</taxon>
        <taxon>Pezizomycotina</taxon>
        <taxon>Eurotiomycetes</taxon>
        <taxon>Eurotiomycetidae</taxon>
        <taxon>Eurotiales</taxon>
        <taxon>Aspergillaceae</taxon>
        <taxon>Penicillium</taxon>
    </lineage>
</organism>
<accession>A0A9W4K5W9</accession>
<protein>
    <submittedName>
        <fullName evidence="2">Uncharacterized protein</fullName>
    </submittedName>
</protein>
<dbReference type="OrthoDB" id="4346499at2759"/>
<keyword evidence="3" id="KW-1185">Reference proteome</keyword>
<feature type="compositionally biased region" description="Acidic residues" evidence="1">
    <location>
        <begin position="216"/>
        <end position="225"/>
    </location>
</feature>
<feature type="compositionally biased region" description="Basic residues" evidence="1">
    <location>
        <begin position="16"/>
        <end position="25"/>
    </location>
</feature>
<dbReference type="EMBL" id="CAJVRC010000843">
    <property type="protein sequence ID" value="CAG8889581.1"/>
    <property type="molecule type" value="Genomic_DNA"/>
</dbReference>
<feature type="compositionally biased region" description="Polar residues" evidence="1">
    <location>
        <begin position="1"/>
        <end position="12"/>
    </location>
</feature>
<feature type="region of interest" description="Disordered" evidence="1">
    <location>
        <begin position="215"/>
        <end position="235"/>
    </location>
</feature>
<evidence type="ECO:0000256" key="1">
    <source>
        <dbReference type="SAM" id="MobiDB-lite"/>
    </source>
</evidence>
<reference evidence="2" key="1">
    <citation type="submission" date="2021-07" db="EMBL/GenBank/DDBJ databases">
        <authorList>
            <person name="Branca A.L. A."/>
        </authorList>
    </citation>
    <scope>NUCLEOTIDE SEQUENCE</scope>
</reference>
<evidence type="ECO:0000313" key="2">
    <source>
        <dbReference type="EMBL" id="CAG8889581.1"/>
    </source>
</evidence>